<evidence type="ECO:0000313" key="3">
    <source>
        <dbReference type="Proteomes" id="UP000031327"/>
    </source>
</evidence>
<feature type="transmembrane region" description="Helical" evidence="1">
    <location>
        <begin position="60"/>
        <end position="82"/>
    </location>
</feature>
<dbReference type="OrthoDB" id="8612316at2"/>
<feature type="transmembrane region" description="Helical" evidence="1">
    <location>
        <begin position="88"/>
        <end position="107"/>
    </location>
</feature>
<accession>A0A0C1MHB2</accession>
<evidence type="ECO:0000256" key="1">
    <source>
        <dbReference type="SAM" id="Phobius"/>
    </source>
</evidence>
<keyword evidence="1" id="KW-1133">Transmembrane helix</keyword>
<sequence length="192" mass="22175">MTRKIDFTTYSLDDLYLSAKAVDREQYPKIAKKIDRLILEKEKSESATQNKQLSAIYHKAIFRIFSMFFALPPAIFFSSLLFDETVQLIITPVFVVVFGFAFFKLAYWNISDAVYDDGDALLFIKNNKQQRVELKDIVKVKHVMTNRGLIRVQIRNNDATESELLFEPQMKSSVSALVSELNRRAMSAKRTT</sequence>
<gene>
    <name evidence="2" type="ORF">JF50_19030</name>
</gene>
<keyword evidence="1" id="KW-0812">Transmembrane</keyword>
<evidence type="ECO:0008006" key="4">
    <source>
        <dbReference type="Google" id="ProtNLM"/>
    </source>
</evidence>
<comment type="caution">
    <text evidence="2">The sequence shown here is derived from an EMBL/GenBank/DDBJ whole genome shotgun (WGS) entry which is preliminary data.</text>
</comment>
<proteinExistence type="predicted"/>
<dbReference type="RefSeq" id="WP_039610906.1">
    <property type="nucleotide sequence ID" value="NZ_JWIC01000007.1"/>
</dbReference>
<keyword evidence="1" id="KW-0472">Membrane</keyword>
<dbReference type="EMBL" id="JWIC01000007">
    <property type="protein sequence ID" value="KID56334.1"/>
    <property type="molecule type" value="Genomic_DNA"/>
</dbReference>
<reference evidence="2 3" key="1">
    <citation type="submission" date="2014-12" db="EMBL/GenBank/DDBJ databases">
        <title>Draft Genome Sequence of Pseudoalteromonas luteoviolacea HI1.</title>
        <authorList>
            <person name="Asahina A.Y."/>
            <person name="Hadfield M.G."/>
        </authorList>
    </citation>
    <scope>NUCLEOTIDE SEQUENCE [LARGE SCALE GENOMIC DNA]</scope>
    <source>
        <strain evidence="2 3">HI1</strain>
    </source>
</reference>
<organism evidence="2 3">
    <name type="scientific">Pseudoalteromonas luteoviolacea</name>
    <dbReference type="NCBI Taxonomy" id="43657"/>
    <lineage>
        <taxon>Bacteria</taxon>
        <taxon>Pseudomonadati</taxon>
        <taxon>Pseudomonadota</taxon>
        <taxon>Gammaproteobacteria</taxon>
        <taxon>Alteromonadales</taxon>
        <taxon>Pseudoalteromonadaceae</taxon>
        <taxon>Pseudoalteromonas</taxon>
    </lineage>
</organism>
<dbReference type="Proteomes" id="UP000031327">
    <property type="component" value="Unassembled WGS sequence"/>
</dbReference>
<evidence type="ECO:0000313" key="2">
    <source>
        <dbReference type="EMBL" id="KID56334.1"/>
    </source>
</evidence>
<dbReference type="AlphaFoldDB" id="A0A0C1MHB2"/>
<name>A0A0C1MHB2_9GAMM</name>
<protein>
    <recommendedName>
        <fullName evidence="4">DUF304 domain-containing protein</fullName>
    </recommendedName>
</protein>